<evidence type="ECO:0000256" key="3">
    <source>
        <dbReference type="ARBA" id="ARBA00022630"/>
    </source>
</evidence>
<comment type="similarity">
    <text evidence="2">Belongs to the DAMOX/DASOX family.</text>
</comment>
<gene>
    <name evidence="7" type="ORF">GMARGA_LOCUS8240</name>
</gene>
<comment type="caution">
    <text evidence="7">The sequence shown here is derived from an EMBL/GenBank/DDBJ whole genome shotgun (WGS) entry which is preliminary data.</text>
</comment>
<evidence type="ECO:0000256" key="5">
    <source>
        <dbReference type="ARBA" id="ARBA00023002"/>
    </source>
</evidence>
<comment type="cofactor">
    <cofactor evidence="1">
        <name>FAD</name>
        <dbReference type="ChEBI" id="CHEBI:57692"/>
    </cofactor>
</comment>
<name>A0ABN7UPQ6_GIGMA</name>
<keyword evidence="8" id="KW-1185">Reference proteome</keyword>
<dbReference type="PANTHER" id="PTHR11530:SF11">
    <property type="entry name" value="D-ASPARTATE OXIDASE"/>
    <property type="match status" value="1"/>
</dbReference>
<keyword evidence="3" id="KW-0285">Flavoprotein</keyword>
<dbReference type="Pfam" id="PF01266">
    <property type="entry name" value="DAO"/>
    <property type="match status" value="1"/>
</dbReference>
<evidence type="ECO:0000256" key="2">
    <source>
        <dbReference type="ARBA" id="ARBA00006730"/>
    </source>
</evidence>
<feature type="domain" description="FAD dependent oxidoreductase" evidence="6">
    <location>
        <begin position="16"/>
        <end position="217"/>
    </location>
</feature>
<evidence type="ECO:0000256" key="4">
    <source>
        <dbReference type="ARBA" id="ARBA00022827"/>
    </source>
</evidence>
<dbReference type="PIRSF" id="PIRSF000189">
    <property type="entry name" value="D-aa_oxidase"/>
    <property type="match status" value="1"/>
</dbReference>
<protein>
    <submittedName>
        <fullName evidence="7">8238_t:CDS:1</fullName>
    </submittedName>
</protein>
<dbReference type="Proteomes" id="UP000789901">
    <property type="component" value="Unassembled WGS sequence"/>
</dbReference>
<evidence type="ECO:0000259" key="6">
    <source>
        <dbReference type="Pfam" id="PF01266"/>
    </source>
</evidence>
<reference evidence="7 8" key="1">
    <citation type="submission" date="2021-06" db="EMBL/GenBank/DDBJ databases">
        <authorList>
            <person name="Kallberg Y."/>
            <person name="Tangrot J."/>
            <person name="Rosling A."/>
        </authorList>
    </citation>
    <scope>NUCLEOTIDE SEQUENCE [LARGE SCALE GENOMIC DNA]</scope>
    <source>
        <strain evidence="7 8">120-4 pot B 10/14</strain>
    </source>
</reference>
<evidence type="ECO:0000313" key="8">
    <source>
        <dbReference type="Proteomes" id="UP000789901"/>
    </source>
</evidence>
<dbReference type="Gene3D" id="3.30.9.10">
    <property type="entry name" value="D-Amino Acid Oxidase, subunit A, domain 2"/>
    <property type="match status" value="2"/>
</dbReference>
<dbReference type="PANTHER" id="PTHR11530">
    <property type="entry name" value="D-AMINO ACID OXIDASE"/>
    <property type="match status" value="1"/>
</dbReference>
<feature type="non-terminal residue" evidence="7">
    <location>
        <position position="1"/>
    </location>
</feature>
<keyword evidence="4" id="KW-0274">FAD</keyword>
<dbReference type="EMBL" id="CAJVQB010004181">
    <property type="protein sequence ID" value="CAG8629140.1"/>
    <property type="molecule type" value="Genomic_DNA"/>
</dbReference>
<organism evidence="7 8">
    <name type="scientific">Gigaspora margarita</name>
    <dbReference type="NCBI Taxonomy" id="4874"/>
    <lineage>
        <taxon>Eukaryota</taxon>
        <taxon>Fungi</taxon>
        <taxon>Fungi incertae sedis</taxon>
        <taxon>Mucoromycota</taxon>
        <taxon>Glomeromycotina</taxon>
        <taxon>Glomeromycetes</taxon>
        <taxon>Diversisporales</taxon>
        <taxon>Gigasporaceae</taxon>
        <taxon>Gigaspora</taxon>
    </lineage>
</organism>
<keyword evidence="5" id="KW-0560">Oxidoreductase</keyword>
<proteinExistence type="inferred from homology"/>
<accession>A0ABN7UPQ6</accession>
<dbReference type="InterPro" id="IPR023209">
    <property type="entry name" value="DAO"/>
</dbReference>
<evidence type="ECO:0000256" key="1">
    <source>
        <dbReference type="ARBA" id="ARBA00001974"/>
    </source>
</evidence>
<dbReference type="InterPro" id="IPR006076">
    <property type="entry name" value="FAD-dep_OxRdtase"/>
</dbReference>
<dbReference type="Gene3D" id="3.40.50.720">
    <property type="entry name" value="NAD(P)-binding Rossmann-like Domain"/>
    <property type="match status" value="2"/>
</dbReference>
<dbReference type="SUPFAM" id="SSF51971">
    <property type="entry name" value="Nucleotide-binding domain"/>
    <property type="match status" value="1"/>
</dbReference>
<sequence length="320" mass="36685">DGFSPLEMEMSKKINVNVIGAGVIGLTTALILQRNGYQVEILSEHWPGDLDINYSSPWAAATWRASLYIKDERVHEYEKISWNEFWTLSENPETGLMRVHIYDFMEKKPDLGSDIWFKDFVPEFRVIPLEELPSGVEYGVSYITVSLNVPKYLQWLLDQFIANGGKRKKIHLSHINESFFADNEIDVVVNCTGVNARTFSGVMDNTVFPSRGQTISVWAPHIKIVHILTNPKTAEDIIQRCVKLCPELTLDKNLQIIRHNVGRRPYRTNGIRIEVEIIKNSTNKDVIICHNYGHHSYGYSSSWGSCLEAFKRIEENIKVD</sequence>
<evidence type="ECO:0000313" key="7">
    <source>
        <dbReference type="EMBL" id="CAG8629140.1"/>
    </source>
</evidence>